<keyword evidence="3" id="KW-1185">Reference proteome</keyword>
<comment type="caution">
    <text evidence="2">The sequence shown here is derived from an EMBL/GenBank/DDBJ whole genome shotgun (WGS) entry which is preliminary data.</text>
</comment>
<protein>
    <submittedName>
        <fullName evidence="2">Uncharacterized protein</fullName>
    </submittedName>
</protein>
<reference evidence="3 4" key="1">
    <citation type="submission" date="2013-09" db="EMBL/GenBank/DDBJ databases">
        <title>High correlation between genotypes and phenotypes of environmental bacteria Comamonas testosteroni strains.</title>
        <authorList>
            <person name="Liu L."/>
            <person name="Zhu W."/>
            <person name="Xia X."/>
            <person name="Xu B."/>
            <person name="Luo M."/>
            <person name="Wang G."/>
        </authorList>
    </citation>
    <scope>NUCLEOTIDE SEQUENCE [LARGE SCALE GENOMIC DNA]</scope>
    <source>
        <strain evidence="2 3">DF2</strain>
        <strain evidence="1 4">JL14</strain>
    </source>
</reference>
<dbReference type="EMBL" id="AWTP01000176">
    <property type="protein sequence ID" value="KGH02807.1"/>
    <property type="molecule type" value="Genomic_DNA"/>
</dbReference>
<dbReference type="AlphaFoldDB" id="A0A096EDX0"/>
<organism evidence="2 3">
    <name type="scientific">Comamonas thiooxydans</name>
    <dbReference type="NCBI Taxonomy" id="363952"/>
    <lineage>
        <taxon>Bacteria</taxon>
        <taxon>Pseudomonadati</taxon>
        <taxon>Pseudomonadota</taxon>
        <taxon>Betaproteobacteria</taxon>
        <taxon>Burkholderiales</taxon>
        <taxon>Comamonadaceae</taxon>
        <taxon>Comamonas</taxon>
    </lineage>
</organism>
<evidence type="ECO:0000313" key="4">
    <source>
        <dbReference type="Proteomes" id="UP000029567"/>
    </source>
</evidence>
<proteinExistence type="predicted"/>
<evidence type="ECO:0000313" key="2">
    <source>
        <dbReference type="EMBL" id="KGH02807.1"/>
    </source>
</evidence>
<evidence type="ECO:0000313" key="1">
    <source>
        <dbReference type="EMBL" id="KGG85862.1"/>
    </source>
</evidence>
<gene>
    <name evidence="1" type="ORF">P245_21615</name>
    <name evidence="2" type="ORF">P608_26015</name>
</gene>
<dbReference type="Proteomes" id="UP000029549">
    <property type="component" value="Unassembled WGS sequence"/>
</dbReference>
<evidence type="ECO:0000313" key="3">
    <source>
        <dbReference type="Proteomes" id="UP000029549"/>
    </source>
</evidence>
<accession>A0A096EDX0</accession>
<dbReference type="EMBL" id="AWTN01000116">
    <property type="protein sequence ID" value="KGG85862.1"/>
    <property type="molecule type" value="Genomic_DNA"/>
</dbReference>
<accession>D8D0D7</accession>
<dbReference type="Proteomes" id="UP000029567">
    <property type="component" value="Unassembled WGS sequence"/>
</dbReference>
<name>A0A096EDX0_9BURK</name>
<sequence length="39" mass="4506">MSALLVDYGHMEGWTHLFKEKLYTQIKGISKCLRGLPLQ</sequence>